<dbReference type="PANTHER" id="PTHR13779:SF7">
    <property type="entry name" value="ATPASE WRNIP1"/>
    <property type="match status" value="1"/>
</dbReference>
<reference evidence="2 3" key="1">
    <citation type="submission" date="2024-02" db="EMBL/GenBank/DDBJ databases">
        <title>Bacteria isolated from the canopy kelp, Nereocystis luetkeana.</title>
        <authorList>
            <person name="Pfister C.A."/>
            <person name="Younker I.T."/>
            <person name="Light S.H."/>
        </authorList>
    </citation>
    <scope>NUCLEOTIDE SEQUENCE [LARGE SCALE GENOMIC DNA]</scope>
    <source>
        <strain evidence="2 3">TI.2.07</strain>
    </source>
</reference>
<feature type="non-terminal residue" evidence="2">
    <location>
        <position position="1"/>
    </location>
</feature>
<name>A0ABU9HH15_9GAMM</name>
<keyword evidence="3" id="KW-1185">Reference proteome</keyword>
<dbReference type="InterPro" id="IPR027417">
    <property type="entry name" value="P-loop_NTPase"/>
</dbReference>
<protein>
    <submittedName>
        <fullName evidence="2">AAA family ATPase</fullName>
    </submittedName>
</protein>
<feature type="non-terminal residue" evidence="2">
    <location>
        <position position="70"/>
    </location>
</feature>
<dbReference type="EMBL" id="JBAKBA010000412">
    <property type="protein sequence ID" value="MEL0661175.1"/>
    <property type="molecule type" value="Genomic_DNA"/>
</dbReference>
<dbReference type="RefSeq" id="WP_341629482.1">
    <property type="nucleotide sequence ID" value="NZ_JBAKBA010000412.1"/>
</dbReference>
<gene>
    <name evidence="2" type="ORF">V6255_18945</name>
</gene>
<feature type="domain" description="ATPase AAA-type core" evidence="1">
    <location>
        <begin position="4"/>
        <end position="70"/>
    </location>
</feature>
<accession>A0ABU9HH15</accession>
<sequence length="70" mass="7932">GIKVIRSAIEIAKQNQAAGRRNLLFVDEVHRFNKSHQDAFLAYFEDGTFFFIGATSENPSFELNNALLSR</sequence>
<dbReference type="Pfam" id="PF00004">
    <property type="entry name" value="AAA"/>
    <property type="match status" value="1"/>
</dbReference>
<dbReference type="SUPFAM" id="SSF52540">
    <property type="entry name" value="P-loop containing nucleoside triphosphate hydrolases"/>
    <property type="match status" value="1"/>
</dbReference>
<organism evidence="2 3">
    <name type="scientific">Psychromonas arctica</name>
    <dbReference type="NCBI Taxonomy" id="168275"/>
    <lineage>
        <taxon>Bacteria</taxon>
        <taxon>Pseudomonadati</taxon>
        <taxon>Pseudomonadota</taxon>
        <taxon>Gammaproteobacteria</taxon>
        <taxon>Alteromonadales</taxon>
        <taxon>Psychromonadaceae</taxon>
        <taxon>Psychromonas</taxon>
    </lineage>
</organism>
<dbReference type="InterPro" id="IPR051314">
    <property type="entry name" value="AAA_ATPase_RarA/MGS1/WRNIP1"/>
</dbReference>
<evidence type="ECO:0000259" key="1">
    <source>
        <dbReference type="Pfam" id="PF00004"/>
    </source>
</evidence>
<dbReference type="InterPro" id="IPR003959">
    <property type="entry name" value="ATPase_AAA_core"/>
</dbReference>
<dbReference type="Proteomes" id="UP001366060">
    <property type="component" value="Unassembled WGS sequence"/>
</dbReference>
<proteinExistence type="predicted"/>
<dbReference type="PANTHER" id="PTHR13779">
    <property type="entry name" value="WERNER HELICASE-INTERACTING PROTEIN 1 FAMILY MEMBER"/>
    <property type="match status" value="1"/>
</dbReference>
<evidence type="ECO:0000313" key="3">
    <source>
        <dbReference type="Proteomes" id="UP001366060"/>
    </source>
</evidence>
<comment type="caution">
    <text evidence="2">The sequence shown here is derived from an EMBL/GenBank/DDBJ whole genome shotgun (WGS) entry which is preliminary data.</text>
</comment>
<dbReference type="Gene3D" id="3.40.50.300">
    <property type="entry name" value="P-loop containing nucleotide triphosphate hydrolases"/>
    <property type="match status" value="1"/>
</dbReference>
<evidence type="ECO:0000313" key="2">
    <source>
        <dbReference type="EMBL" id="MEL0661175.1"/>
    </source>
</evidence>